<keyword evidence="4 7" id="KW-1133">Transmembrane helix</keyword>
<dbReference type="RefSeq" id="WP_381349711.1">
    <property type="nucleotide sequence ID" value="NZ_JBHMCY010000076.1"/>
</dbReference>
<feature type="transmembrane region" description="Helical" evidence="7">
    <location>
        <begin position="38"/>
        <end position="56"/>
    </location>
</feature>
<evidence type="ECO:0000313" key="9">
    <source>
        <dbReference type="EMBL" id="MFB9466693.1"/>
    </source>
</evidence>
<dbReference type="SUPFAM" id="SSF103473">
    <property type="entry name" value="MFS general substrate transporter"/>
    <property type="match status" value="1"/>
</dbReference>
<feature type="transmembrane region" description="Helical" evidence="7">
    <location>
        <begin position="127"/>
        <end position="146"/>
    </location>
</feature>
<evidence type="ECO:0000256" key="1">
    <source>
        <dbReference type="ARBA" id="ARBA00004141"/>
    </source>
</evidence>
<keyword evidence="5 7" id="KW-0472">Membrane</keyword>
<evidence type="ECO:0000313" key="10">
    <source>
        <dbReference type="Proteomes" id="UP001589709"/>
    </source>
</evidence>
<dbReference type="Gene3D" id="1.10.10.10">
    <property type="entry name" value="Winged helix-like DNA-binding domain superfamily/Winged helix DNA-binding domain"/>
    <property type="match status" value="1"/>
</dbReference>
<dbReference type="PANTHER" id="PTHR43385">
    <property type="entry name" value="RIBOFLAVIN TRANSPORTER RIBJ"/>
    <property type="match status" value="1"/>
</dbReference>
<keyword evidence="2" id="KW-0813">Transport</keyword>
<evidence type="ECO:0000256" key="5">
    <source>
        <dbReference type="ARBA" id="ARBA00023136"/>
    </source>
</evidence>
<dbReference type="InterPro" id="IPR011701">
    <property type="entry name" value="MFS"/>
</dbReference>
<dbReference type="Gene3D" id="1.20.1250.20">
    <property type="entry name" value="MFS general substrate transporter like domains"/>
    <property type="match status" value="1"/>
</dbReference>
<feature type="region of interest" description="Disordered" evidence="6">
    <location>
        <begin position="250"/>
        <end position="305"/>
    </location>
</feature>
<dbReference type="InterPro" id="IPR036259">
    <property type="entry name" value="MFS_trans_sf"/>
</dbReference>
<protein>
    <submittedName>
        <fullName evidence="9">MFS transporter</fullName>
    </submittedName>
</protein>
<dbReference type="InterPro" id="IPR036388">
    <property type="entry name" value="WH-like_DNA-bd_sf"/>
</dbReference>
<evidence type="ECO:0000256" key="6">
    <source>
        <dbReference type="SAM" id="MobiDB-lite"/>
    </source>
</evidence>
<feature type="transmembrane region" description="Helical" evidence="7">
    <location>
        <begin position="62"/>
        <end position="83"/>
    </location>
</feature>
<name>A0ABV5N8R4_9ACTN</name>
<evidence type="ECO:0000256" key="3">
    <source>
        <dbReference type="ARBA" id="ARBA00022692"/>
    </source>
</evidence>
<feature type="transmembrane region" description="Helical" evidence="7">
    <location>
        <begin position="12"/>
        <end position="31"/>
    </location>
</feature>
<dbReference type="Pfam" id="PF12802">
    <property type="entry name" value="MarR_2"/>
    <property type="match status" value="1"/>
</dbReference>
<sequence length="403" mass="41462">MKGITPNQAAVLVTLFGVTSLLGRALGGLLLDRVHAPVTCALVIVCPVAGVFLLHAPFAGAAVGTALIGIAFGVEIDLLPFLVSRYLGMRHFGTLLGILHAAITTTSAFGPPVISLGYDRLGSYDTLMFYVAGVLILCALLALRLGPYRYPAVTGFDDVAAQDEPTGAARLAGPVGTHGRTSASGARGVLVTSRPLPEFRGLPTAAGSIGPLSSSGAHGTVPSVPAHFPTGAWLGTVPSSGPPFAAHRAIRRSRRPAPMRGSGLARSPRPMVGRRRGGSAGTTPAPRARDQVTARVQDPSGRLPALGACRSSVLPAGGPTGPDADASPQRALGRLTALGVLAGEQPVPATVSGVARRLGLSVSAASRMLAHLVRSGWTDKVAWPCDRRAAVTDGRPRRMETRR</sequence>
<evidence type="ECO:0000256" key="2">
    <source>
        <dbReference type="ARBA" id="ARBA00022448"/>
    </source>
</evidence>
<dbReference type="InterPro" id="IPR036390">
    <property type="entry name" value="WH_DNA-bd_sf"/>
</dbReference>
<dbReference type="SUPFAM" id="SSF46785">
    <property type="entry name" value="Winged helix' DNA-binding domain"/>
    <property type="match status" value="1"/>
</dbReference>
<feature type="domain" description="HTH marR-type" evidence="8">
    <location>
        <begin position="335"/>
        <end position="389"/>
    </location>
</feature>
<organism evidence="9 10">
    <name type="scientific">Streptomyces cinereospinus</name>
    <dbReference type="NCBI Taxonomy" id="285561"/>
    <lineage>
        <taxon>Bacteria</taxon>
        <taxon>Bacillati</taxon>
        <taxon>Actinomycetota</taxon>
        <taxon>Actinomycetes</taxon>
        <taxon>Kitasatosporales</taxon>
        <taxon>Streptomycetaceae</taxon>
        <taxon>Streptomyces</taxon>
    </lineage>
</organism>
<dbReference type="InterPro" id="IPR052983">
    <property type="entry name" value="MFS_Riboflavin_Transporter"/>
</dbReference>
<dbReference type="PANTHER" id="PTHR43385:SF1">
    <property type="entry name" value="RIBOFLAVIN TRANSPORTER RIBJ"/>
    <property type="match status" value="1"/>
</dbReference>
<dbReference type="EMBL" id="JBHMCY010000076">
    <property type="protein sequence ID" value="MFB9466693.1"/>
    <property type="molecule type" value="Genomic_DNA"/>
</dbReference>
<reference evidence="9 10" key="1">
    <citation type="submission" date="2024-09" db="EMBL/GenBank/DDBJ databases">
        <authorList>
            <person name="Sun Q."/>
            <person name="Mori K."/>
        </authorList>
    </citation>
    <scope>NUCLEOTIDE SEQUENCE [LARGE SCALE GENOMIC DNA]</scope>
    <source>
        <strain evidence="9 10">JCM 6917</strain>
    </source>
</reference>
<keyword evidence="10" id="KW-1185">Reference proteome</keyword>
<evidence type="ECO:0000259" key="8">
    <source>
        <dbReference type="Pfam" id="PF12802"/>
    </source>
</evidence>
<comment type="caution">
    <text evidence="9">The sequence shown here is derived from an EMBL/GenBank/DDBJ whole genome shotgun (WGS) entry which is preliminary data.</text>
</comment>
<dbReference type="Pfam" id="PF07690">
    <property type="entry name" value="MFS_1"/>
    <property type="match status" value="1"/>
</dbReference>
<feature type="transmembrane region" description="Helical" evidence="7">
    <location>
        <begin position="95"/>
        <end position="115"/>
    </location>
</feature>
<evidence type="ECO:0000256" key="4">
    <source>
        <dbReference type="ARBA" id="ARBA00022989"/>
    </source>
</evidence>
<evidence type="ECO:0000256" key="7">
    <source>
        <dbReference type="SAM" id="Phobius"/>
    </source>
</evidence>
<gene>
    <name evidence="9" type="ORF">ACFF45_29345</name>
</gene>
<proteinExistence type="predicted"/>
<accession>A0ABV5N8R4</accession>
<keyword evidence="3 7" id="KW-0812">Transmembrane</keyword>
<dbReference type="InterPro" id="IPR000835">
    <property type="entry name" value="HTH_MarR-typ"/>
</dbReference>
<comment type="subcellular location">
    <subcellularLocation>
        <location evidence="1">Membrane</location>
        <topology evidence="1">Multi-pass membrane protein</topology>
    </subcellularLocation>
</comment>
<dbReference type="Proteomes" id="UP001589709">
    <property type="component" value="Unassembled WGS sequence"/>
</dbReference>